<dbReference type="OrthoDB" id="248923at2759"/>
<dbReference type="GO" id="GO:0005524">
    <property type="term" value="F:ATP binding"/>
    <property type="evidence" value="ECO:0007669"/>
    <property type="project" value="UniProtKB-KW"/>
</dbReference>
<comment type="catalytic activity">
    <reaction evidence="8">
        <text>L-seryl-[protein] + ATP = O-phospho-L-seryl-[protein] + ADP + H(+)</text>
        <dbReference type="Rhea" id="RHEA:17989"/>
        <dbReference type="Rhea" id="RHEA-COMP:9863"/>
        <dbReference type="Rhea" id="RHEA-COMP:11604"/>
        <dbReference type="ChEBI" id="CHEBI:15378"/>
        <dbReference type="ChEBI" id="CHEBI:29999"/>
        <dbReference type="ChEBI" id="CHEBI:30616"/>
        <dbReference type="ChEBI" id="CHEBI:83421"/>
        <dbReference type="ChEBI" id="CHEBI:456216"/>
        <dbReference type="EC" id="2.7.11.1"/>
    </reaction>
</comment>
<dbReference type="AlphaFoldDB" id="A0A1S3HUL0"/>
<name>A0A1S3HUL0_LINAN</name>
<sequence>MNAYGLSILLKMGCVCGKESIRINNEKYFVRSRLGEGGFSVVDLVEHTRSHRKFALKRIQCHSKEDERDAMREVEICQDISHPNIIKVEDHMLVPVQPVSASSARSELLVLLPFFRRGTLQDEIERMERKHEHIPESRIIKLFTDICEAVRVLHHHQPHPIAHRDLKPGNLMLADDGTVVLMDFGSAAKARVEINGHSQALALQDLAAERCSMPYRAPELFNIPSYSTIDEKTDIWSLGCVLYALAYLKSPFDEVYQRGDSIALAVGSGNIRFPQDETYSQELRDLILFMLQVEHTERPNIETVIARLEALRNVLENRI</sequence>
<evidence type="ECO:0000313" key="10">
    <source>
        <dbReference type="Proteomes" id="UP000085678"/>
    </source>
</evidence>
<dbReference type="GeneID" id="106158346"/>
<evidence type="ECO:0000256" key="5">
    <source>
        <dbReference type="ARBA" id="ARBA00022777"/>
    </source>
</evidence>
<dbReference type="SMART" id="SM00220">
    <property type="entry name" value="S_TKc"/>
    <property type="match status" value="1"/>
</dbReference>
<dbReference type="RefSeq" id="XP_013389730.1">
    <property type="nucleotide sequence ID" value="XM_013534276.1"/>
</dbReference>
<proteinExistence type="predicted"/>
<dbReference type="FunCoup" id="A0A1S3HUL0">
    <property type="interactions" value="1620"/>
</dbReference>
<dbReference type="PANTHER" id="PTHR45998">
    <property type="entry name" value="SERINE/THREONINE-PROTEIN KINASE 16"/>
    <property type="match status" value="1"/>
</dbReference>
<dbReference type="SUPFAM" id="SSF56112">
    <property type="entry name" value="Protein kinase-like (PK-like)"/>
    <property type="match status" value="1"/>
</dbReference>
<dbReference type="GO" id="GO:0004674">
    <property type="term" value="F:protein serine/threonine kinase activity"/>
    <property type="evidence" value="ECO:0007669"/>
    <property type="project" value="UniProtKB-KW"/>
</dbReference>
<evidence type="ECO:0000256" key="7">
    <source>
        <dbReference type="ARBA" id="ARBA00047899"/>
    </source>
</evidence>
<dbReference type="Gene3D" id="3.30.200.20">
    <property type="entry name" value="Phosphorylase Kinase, domain 1"/>
    <property type="match status" value="1"/>
</dbReference>
<comment type="catalytic activity">
    <reaction evidence="7">
        <text>L-threonyl-[protein] + ATP = O-phospho-L-threonyl-[protein] + ADP + H(+)</text>
        <dbReference type="Rhea" id="RHEA:46608"/>
        <dbReference type="Rhea" id="RHEA-COMP:11060"/>
        <dbReference type="Rhea" id="RHEA-COMP:11605"/>
        <dbReference type="ChEBI" id="CHEBI:15378"/>
        <dbReference type="ChEBI" id="CHEBI:30013"/>
        <dbReference type="ChEBI" id="CHEBI:30616"/>
        <dbReference type="ChEBI" id="CHEBI:61977"/>
        <dbReference type="ChEBI" id="CHEBI:456216"/>
        <dbReference type="EC" id="2.7.11.1"/>
    </reaction>
</comment>
<dbReference type="CDD" id="cd13986">
    <property type="entry name" value="STKc_16"/>
    <property type="match status" value="1"/>
</dbReference>
<dbReference type="Gene3D" id="1.10.510.10">
    <property type="entry name" value="Transferase(Phosphotransferase) domain 1"/>
    <property type="match status" value="1"/>
</dbReference>
<evidence type="ECO:0000256" key="1">
    <source>
        <dbReference type="ARBA" id="ARBA00012513"/>
    </source>
</evidence>
<dbReference type="InterPro" id="IPR008271">
    <property type="entry name" value="Ser/Thr_kinase_AS"/>
</dbReference>
<accession>A0A1S3HUL0</accession>
<feature type="domain" description="Protein kinase" evidence="9">
    <location>
        <begin position="28"/>
        <end position="311"/>
    </location>
</feature>
<keyword evidence="6" id="KW-0067">ATP-binding</keyword>
<keyword evidence="4" id="KW-0547">Nucleotide-binding</keyword>
<evidence type="ECO:0000256" key="3">
    <source>
        <dbReference type="ARBA" id="ARBA00022679"/>
    </source>
</evidence>
<evidence type="ECO:0000256" key="4">
    <source>
        <dbReference type="ARBA" id="ARBA00022741"/>
    </source>
</evidence>
<dbReference type="STRING" id="7574.A0A1S3HUL0"/>
<dbReference type="Proteomes" id="UP000085678">
    <property type="component" value="Unplaced"/>
</dbReference>
<evidence type="ECO:0000256" key="2">
    <source>
        <dbReference type="ARBA" id="ARBA00022527"/>
    </source>
</evidence>
<dbReference type="InterPro" id="IPR011009">
    <property type="entry name" value="Kinase-like_dom_sf"/>
</dbReference>
<dbReference type="InterPro" id="IPR000719">
    <property type="entry name" value="Prot_kinase_dom"/>
</dbReference>
<keyword evidence="10" id="KW-1185">Reference proteome</keyword>
<dbReference type="PROSITE" id="PS50011">
    <property type="entry name" value="PROTEIN_KINASE_DOM"/>
    <property type="match status" value="1"/>
</dbReference>
<dbReference type="PIRSF" id="PIRSF000654">
    <property type="entry name" value="Integrin-linked_kinase"/>
    <property type="match status" value="1"/>
</dbReference>
<evidence type="ECO:0000259" key="9">
    <source>
        <dbReference type="PROSITE" id="PS50011"/>
    </source>
</evidence>
<keyword evidence="2" id="KW-0723">Serine/threonine-protein kinase</keyword>
<gene>
    <name evidence="11" type="primary">LOC106158346</name>
</gene>
<dbReference type="PROSITE" id="PS00108">
    <property type="entry name" value="PROTEIN_KINASE_ST"/>
    <property type="match status" value="1"/>
</dbReference>
<keyword evidence="5 11" id="KW-0418">Kinase</keyword>
<evidence type="ECO:0000313" key="11">
    <source>
        <dbReference type="RefSeq" id="XP_013389730.1"/>
    </source>
</evidence>
<evidence type="ECO:0000256" key="6">
    <source>
        <dbReference type="ARBA" id="ARBA00022840"/>
    </source>
</evidence>
<dbReference type="Pfam" id="PF00069">
    <property type="entry name" value="Pkinase"/>
    <property type="match status" value="1"/>
</dbReference>
<dbReference type="PANTHER" id="PTHR45998:SF2">
    <property type="entry name" value="SERINE_THREONINE-PROTEIN KINASE 16"/>
    <property type="match status" value="1"/>
</dbReference>
<dbReference type="InParanoid" id="A0A1S3HUL0"/>
<dbReference type="EC" id="2.7.11.1" evidence="1"/>
<organism evidence="10 11">
    <name type="scientific">Lingula anatina</name>
    <name type="common">Brachiopod</name>
    <name type="synonym">Lingula unguis</name>
    <dbReference type="NCBI Taxonomy" id="7574"/>
    <lineage>
        <taxon>Eukaryota</taxon>
        <taxon>Metazoa</taxon>
        <taxon>Spiralia</taxon>
        <taxon>Lophotrochozoa</taxon>
        <taxon>Brachiopoda</taxon>
        <taxon>Linguliformea</taxon>
        <taxon>Lingulata</taxon>
        <taxon>Lingulida</taxon>
        <taxon>Linguloidea</taxon>
        <taxon>Lingulidae</taxon>
        <taxon>Lingula</taxon>
    </lineage>
</organism>
<reference evidence="11" key="1">
    <citation type="submission" date="2025-08" db="UniProtKB">
        <authorList>
            <consortium name="RefSeq"/>
        </authorList>
    </citation>
    <scope>IDENTIFICATION</scope>
    <source>
        <tissue evidence="11">Gonads</tissue>
    </source>
</reference>
<dbReference type="KEGG" id="lak:106158346"/>
<evidence type="ECO:0000256" key="8">
    <source>
        <dbReference type="ARBA" id="ARBA00048679"/>
    </source>
</evidence>
<dbReference type="InterPro" id="IPR052239">
    <property type="entry name" value="Ser/Thr-specific_kinases"/>
</dbReference>
<dbReference type="GO" id="GO:0005794">
    <property type="term" value="C:Golgi apparatus"/>
    <property type="evidence" value="ECO:0007669"/>
    <property type="project" value="TreeGrafter"/>
</dbReference>
<keyword evidence="3" id="KW-0808">Transferase</keyword>
<protein>
    <recommendedName>
        <fullName evidence="1">non-specific serine/threonine protein kinase</fullName>
        <ecNumber evidence="1">2.7.11.1</ecNumber>
    </recommendedName>
</protein>